<proteinExistence type="predicted"/>
<gene>
    <name evidence="1" type="ORF">NLI96_g11209</name>
</gene>
<dbReference type="AlphaFoldDB" id="A0AAD5USA0"/>
<evidence type="ECO:0000313" key="1">
    <source>
        <dbReference type="EMBL" id="KAJ3476359.1"/>
    </source>
</evidence>
<dbReference type="Proteomes" id="UP001212997">
    <property type="component" value="Unassembled WGS sequence"/>
</dbReference>
<protein>
    <submittedName>
        <fullName evidence="1">Uncharacterized protein</fullName>
    </submittedName>
</protein>
<organism evidence="1 2">
    <name type="scientific">Meripilus lineatus</name>
    <dbReference type="NCBI Taxonomy" id="2056292"/>
    <lineage>
        <taxon>Eukaryota</taxon>
        <taxon>Fungi</taxon>
        <taxon>Dikarya</taxon>
        <taxon>Basidiomycota</taxon>
        <taxon>Agaricomycotina</taxon>
        <taxon>Agaricomycetes</taxon>
        <taxon>Polyporales</taxon>
        <taxon>Meripilaceae</taxon>
        <taxon>Meripilus</taxon>
    </lineage>
</organism>
<name>A0AAD5USA0_9APHY</name>
<keyword evidence="2" id="KW-1185">Reference proteome</keyword>
<dbReference type="EMBL" id="JANAWD010000717">
    <property type="protein sequence ID" value="KAJ3476359.1"/>
    <property type="molecule type" value="Genomic_DNA"/>
</dbReference>
<comment type="caution">
    <text evidence="1">The sequence shown here is derived from an EMBL/GenBank/DDBJ whole genome shotgun (WGS) entry which is preliminary data.</text>
</comment>
<evidence type="ECO:0000313" key="2">
    <source>
        <dbReference type="Proteomes" id="UP001212997"/>
    </source>
</evidence>
<reference evidence="1" key="1">
    <citation type="submission" date="2022-07" db="EMBL/GenBank/DDBJ databases">
        <title>Genome Sequence of Physisporinus lineatus.</title>
        <authorList>
            <person name="Buettner E."/>
        </authorList>
    </citation>
    <scope>NUCLEOTIDE SEQUENCE</scope>
    <source>
        <strain evidence="1">VT162</strain>
    </source>
</reference>
<sequence>MQIYGYPINPARSLEYALRNKLSPSLDCTKRPSRKKLCRAGVAAMVAEMNATADPKRPVSVVKCWVNGLPRDVVVIAIRGEVWRGCEEEAHTLVDGERMEVIRGLLEGAELGWFQPIQGQGQINSAWSVFGMESAAGEEDWSDTIKAIGKEHADLEDVLGRYSCEARKRGQVARVDIPKMGN</sequence>
<accession>A0AAD5USA0</accession>